<accession>A0A6H1UIJ9</accession>
<reference evidence="10 11" key="1">
    <citation type="submission" date="2020-04" db="EMBL/GenBank/DDBJ databases">
        <title>Ferrimonas sp. S7 isolated from sea water.</title>
        <authorList>
            <person name="Bae S.S."/>
            <person name="Baek K."/>
        </authorList>
    </citation>
    <scope>NUCLEOTIDE SEQUENCE [LARGE SCALE GENOMIC DNA]</scope>
    <source>
        <strain evidence="10 11">S7</strain>
    </source>
</reference>
<evidence type="ECO:0000256" key="1">
    <source>
        <dbReference type="ARBA" id="ARBA00004429"/>
    </source>
</evidence>
<feature type="transmembrane region" description="Helical" evidence="9">
    <location>
        <begin position="274"/>
        <end position="295"/>
    </location>
</feature>
<dbReference type="Pfam" id="PF03222">
    <property type="entry name" value="Trp_Tyr_perm"/>
    <property type="match status" value="1"/>
</dbReference>
<dbReference type="GO" id="GO:0003333">
    <property type="term" value="P:amino acid transmembrane transport"/>
    <property type="evidence" value="ECO:0007669"/>
    <property type="project" value="InterPro"/>
</dbReference>
<evidence type="ECO:0000256" key="7">
    <source>
        <dbReference type="ARBA" id="ARBA00022989"/>
    </source>
</evidence>
<keyword evidence="3" id="KW-1003">Cell membrane</keyword>
<feature type="transmembrane region" description="Helical" evidence="9">
    <location>
        <begin position="117"/>
        <end position="136"/>
    </location>
</feature>
<feature type="transmembrane region" description="Helical" evidence="9">
    <location>
        <begin position="214"/>
        <end position="236"/>
    </location>
</feature>
<dbReference type="GO" id="GO:0015173">
    <property type="term" value="F:aromatic amino acid transmembrane transporter activity"/>
    <property type="evidence" value="ECO:0007669"/>
    <property type="project" value="InterPro"/>
</dbReference>
<evidence type="ECO:0000313" key="10">
    <source>
        <dbReference type="EMBL" id="QIZ78143.1"/>
    </source>
</evidence>
<evidence type="ECO:0000256" key="9">
    <source>
        <dbReference type="SAM" id="Phobius"/>
    </source>
</evidence>
<feature type="transmembrane region" description="Helical" evidence="9">
    <location>
        <begin position="7"/>
        <end position="30"/>
    </location>
</feature>
<evidence type="ECO:0000256" key="2">
    <source>
        <dbReference type="ARBA" id="ARBA00022448"/>
    </source>
</evidence>
<comment type="subcellular location">
    <subcellularLocation>
        <location evidence="1">Cell inner membrane</location>
        <topology evidence="1">Multi-pass membrane protein</topology>
    </subcellularLocation>
</comment>
<feature type="transmembrane region" description="Helical" evidence="9">
    <location>
        <begin position="143"/>
        <end position="161"/>
    </location>
</feature>
<organism evidence="10 11">
    <name type="scientific">Ferrimonas lipolytica</name>
    <dbReference type="NCBI Taxonomy" id="2724191"/>
    <lineage>
        <taxon>Bacteria</taxon>
        <taxon>Pseudomonadati</taxon>
        <taxon>Pseudomonadota</taxon>
        <taxon>Gammaproteobacteria</taxon>
        <taxon>Alteromonadales</taxon>
        <taxon>Ferrimonadaceae</taxon>
        <taxon>Ferrimonas</taxon>
    </lineage>
</organism>
<keyword evidence="11" id="KW-1185">Reference proteome</keyword>
<feature type="transmembrane region" description="Helical" evidence="9">
    <location>
        <begin position="181"/>
        <end position="202"/>
    </location>
</feature>
<dbReference type="InterPro" id="IPR013059">
    <property type="entry name" value="Trp_tyr_transpt"/>
</dbReference>
<evidence type="ECO:0008006" key="12">
    <source>
        <dbReference type="Google" id="ProtNLM"/>
    </source>
</evidence>
<dbReference type="PANTHER" id="PTHR46997">
    <property type="entry name" value="LOW AFFINITY TRYPTOPHAN PERMEASE-RELATED"/>
    <property type="match status" value="1"/>
</dbReference>
<dbReference type="AlphaFoldDB" id="A0A6H1UIJ9"/>
<dbReference type="PANTHER" id="PTHR46997:SF2">
    <property type="entry name" value="TYROSINE-SPECIFIC TRANSPORT SYSTEM"/>
    <property type="match status" value="1"/>
</dbReference>
<evidence type="ECO:0000313" key="11">
    <source>
        <dbReference type="Proteomes" id="UP000501602"/>
    </source>
</evidence>
<evidence type="ECO:0000256" key="4">
    <source>
        <dbReference type="ARBA" id="ARBA00022519"/>
    </source>
</evidence>
<dbReference type="EMBL" id="CP051180">
    <property type="protein sequence ID" value="QIZ78143.1"/>
    <property type="molecule type" value="Genomic_DNA"/>
</dbReference>
<dbReference type="RefSeq" id="WP_168661822.1">
    <property type="nucleotide sequence ID" value="NZ_CP051180.1"/>
</dbReference>
<dbReference type="GO" id="GO:0005886">
    <property type="term" value="C:plasma membrane"/>
    <property type="evidence" value="ECO:0007669"/>
    <property type="project" value="UniProtKB-SubCell"/>
</dbReference>
<keyword evidence="6" id="KW-0029">Amino-acid transport</keyword>
<feature type="transmembrane region" description="Helical" evidence="9">
    <location>
        <begin position="374"/>
        <end position="395"/>
    </location>
</feature>
<evidence type="ECO:0000256" key="3">
    <source>
        <dbReference type="ARBA" id="ARBA00022475"/>
    </source>
</evidence>
<name>A0A6H1UIJ9_9GAMM</name>
<dbReference type="InterPro" id="IPR018227">
    <property type="entry name" value="Amino_acid_transport_2"/>
</dbReference>
<gene>
    <name evidence="10" type="ORF">HER31_15270</name>
</gene>
<evidence type="ECO:0000256" key="6">
    <source>
        <dbReference type="ARBA" id="ARBA00022970"/>
    </source>
</evidence>
<feature type="transmembrane region" description="Helical" evidence="9">
    <location>
        <begin position="307"/>
        <end position="326"/>
    </location>
</feature>
<keyword evidence="5 9" id="KW-0812">Transmembrane</keyword>
<keyword evidence="7 9" id="KW-1133">Transmembrane helix</keyword>
<evidence type="ECO:0000256" key="5">
    <source>
        <dbReference type="ARBA" id="ARBA00022692"/>
    </source>
</evidence>
<dbReference type="Gene3D" id="1.20.1740.10">
    <property type="entry name" value="Amino acid/polyamine transporter I"/>
    <property type="match status" value="1"/>
</dbReference>
<protein>
    <recommendedName>
        <fullName evidence="12">Tyrosine-specific transport protein</fullName>
    </recommendedName>
</protein>
<keyword evidence="8 9" id="KW-0472">Membrane</keyword>
<feature type="transmembrane region" description="Helical" evidence="9">
    <location>
        <begin position="42"/>
        <end position="61"/>
    </location>
</feature>
<dbReference type="Proteomes" id="UP000501602">
    <property type="component" value="Chromosome"/>
</dbReference>
<dbReference type="KEGG" id="fes:HER31_15270"/>
<dbReference type="PRINTS" id="PR00166">
    <property type="entry name" value="AROAAPRMEASE"/>
</dbReference>
<proteinExistence type="predicted"/>
<evidence type="ECO:0000256" key="8">
    <source>
        <dbReference type="ARBA" id="ARBA00023136"/>
    </source>
</evidence>
<sequence>MSHFRSVTIVTACITTSAIGAGVFVLPVVLTGLTLFESLTIMAAYCAVMTIAAQVMVEISLRFPQGANIRAIASQGLGRGSAFVAGLAFTLVFTTVFYSQFCGLKQLFGILQQDHQLLTYIMAMLTSLSLSTLILGRLGALSGLASALWIPLLSLSLFGLFDSSNNTVATDFVNIEAMAIAPQWLMVLPLCQACFSFHAILPSLAKRTQFNRQVMVHSVYLAMPLIWLAYAGYLIAIRSRLDEAALTRLANNSESTVQLVMKLSQLLDNHFSEILILLFFIAVLTSLQGLALAASDFVKDQLKLNDNWVGNIQAAVVIFFVPLLMQNSNSDGFIYGMQLSVYGSSFIAIILPSLIAWRSRQICSDSYRFGHNKLLLSMMLFGGVSILINVAHHSLN</sequence>
<feature type="transmembrane region" description="Helical" evidence="9">
    <location>
        <begin position="82"/>
        <end position="101"/>
    </location>
</feature>
<keyword evidence="2" id="KW-0813">Transport</keyword>
<keyword evidence="4" id="KW-0997">Cell inner membrane</keyword>
<feature type="transmembrane region" description="Helical" evidence="9">
    <location>
        <begin position="332"/>
        <end position="354"/>
    </location>
</feature>